<keyword evidence="2" id="KW-1185">Reference proteome</keyword>
<accession>A0A1I8AFU2</accession>
<proteinExistence type="predicted"/>
<organism evidence="2 3">
    <name type="scientific">Steinernema glaseri</name>
    <dbReference type="NCBI Taxonomy" id="37863"/>
    <lineage>
        <taxon>Eukaryota</taxon>
        <taxon>Metazoa</taxon>
        <taxon>Ecdysozoa</taxon>
        <taxon>Nematoda</taxon>
        <taxon>Chromadorea</taxon>
        <taxon>Rhabditida</taxon>
        <taxon>Tylenchina</taxon>
        <taxon>Panagrolaimomorpha</taxon>
        <taxon>Strongyloidoidea</taxon>
        <taxon>Steinernematidae</taxon>
        <taxon>Steinernema</taxon>
    </lineage>
</organism>
<reference evidence="3" key="1">
    <citation type="submission" date="2016-11" db="UniProtKB">
        <authorList>
            <consortium name="WormBaseParasite"/>
        </authorList>
    </citation>
    <scope>IDENTIFICATION</scope>
</reference>
<name>A0A1I8AFU2_9BILA</name>
<dbReference type="WBParaSite" id="L893_g535.t1">
    <property type="protein sequence ID" value="L893_g535.t1"/>
    <property type="gene ID" value="L893_g535"/>
</dbReference>
<evidence type="ECO:0000313" key="2">
    <source>
        <dbReference type="Proteomes" id="UP000095287"/>
    </source>
</evidence>
<dbReference type="Proteomes" id="UP000095287">
    <property type="component" value="Unplaced"/>
</dbReference>
<sequence>MYSRRSDFVSTLGFGNPPRGYGVRSSQLMTQVPFNPQLATPPYGAHCGRPPPAASSCGSRAPTRVNDGDKGCEEIRGRAQMASRGVAPLVGNLCVRSRTLGTCEDEVAPPALGDRTRSTVGKP</sequence>
<evidence type="ECO:0000256" key="1">
    <source>
        <dbReference type="SAM" id="MobiDB-lite"/>
    </source>
</evidence>
<feature type="region of interest" description="Disordered" evidence="1">
    <location>
        <begin position="43"/>
        <end position="68"/>
    </location>
</feature>
<evidence type="ECO:0000313" key="3">
    <source>
        <dbReference type="WBParaSite" id="L893_g535.t1"/>
    </source>
</evidence>
<feature type="region of interest" description="Disordered" evidence="1">
    <location>
        <begin position="1"/>
        <end position="20"/>
    </location>
</feature>
<dbReference type="AlphaFoldDB" id="A0A1I8AFU2"/>
<protein>
    <submittedName>
        <fullName evidence="3">Uncharacterized protein</fullName>
    </submittedName>
</protein>